<dbReference type="GO" id="GO:0003677">
    <property type="term" value="F:DNA binding"/>
    <property type="evidence" value="ECO:0007669"/>
    <property type="project" value="UniProtKB-KW"/>
</dbReference>
<dbReference type="SMART" id="SM00421">
    <property type="entry name" value="HTH_LUXR"/>
    <property type="match status" value="1"/>
</dbReference>
<dbReference type="InterPro" id="IPR001789">
    <property type="entry name" value="Sig_transdc_resp-reg_receiver"/>
</dbReference>
<gene>
    <name evidence="5" type="ORF">G0Q07_10085</name>
</gene>
<evidence type="ECO:0000256" key="2">
    <source>
        <dbReference type="PROSITE-ProRule" id="PRU00169"/>
    </source>
</evidence>
<proteinExistence type="predicted"/>
<dbReference type="SUPFAM" id="SSF52172">
    <property type="entry name" value="CheY-like"/>
    <property type="match status" value="1"/>
</dbReference>
<dbReference type="Gene3D" id="3.40.50.2300">
    <property type="match status" value="1"/>
</dbReference>
<dbReference type="CDD" id="cd06170">
    <property type="entry name" value="LuxR_C_like"/>
    <property type="match status" value="1"/>
</dbReference>
<feature type="domain" description="Response regulatory" evidence="4">
    <location>
        <begin position="2"/>
        <end position="117"/>
    </location>
</feature>
<evidence type="ECO:0000259" key="4">
    <source>
        <dbReference type="PROSITE" id="PS50110"/>
    </source>
</evidence>
<dbReference type="EMBL" id="CP048409">
    <property type="protein sequence ID" value="QIA08058.1"/>
    <property type="molecule type" value="Genomic_DNA"/>
</dbReference>
<dbReference type="InterPro" id="IPR000792">
    <property type="entry name" value="Tscrpt_reg_LuxR_C"/>
</dbReference>
<accession>A0A6C0RBN5</accession>
<evidence type="ECO:0000256" key="1">
    <source>
        <dbReference type="ARBA" id="ARBA00023125"/>
    </source>
</evidence>
<reference evidence="5 6" key="1">
    <citation type="submission" date="2020-02" db="EMBL/GenBank/DDBJ databases">
        <title>Genome sequencing for Draconibacterium sp. strain M1.</title>
        <authorList>
            <person name="Park S.-J."/>
        </authorList>
    </citation>
    <scope>NUCLEOTIDE SEQUENCE [LARGE SCALE GENOMIC DNA]</scope>
    <source>
        <strain evidence="5 6">M1</strain>
    </source>
</reference>
<dbReference type="PROSITE" id="PS50043">
    <property type="entry name" value="HTH_LUXR_2"/>
    <property type="match status" value="1"/>
</dbReference>
<dbReference type="Pfam" id="PF00196">
    <property type="entry name" value="GerE"/>
    <property type="match status" value="1"/>
</dbReference>
<evidence type="ECO:0000259" key="3">
    <source>
        <dbReference type="PROSITE" id="PS50043"/>
    </source>
</evidence>
<dbReference type="KEGG" id="drc:G0Q07_10085"/>
<organism evidence="5 6">
    <name type="scientific">Draconibacterium halophilum</name>
    <dbReference type="NCBI Taxonomy" id="2706887"/>
    <lineage>
        <taxon>Bacteria</taxon>
        <taxon>Pseudomonadati</taxon>
        <taxon>Bacteroidota</taxon>
        <taxon>Bacteroidia</taxon>
        <taxon>Marinilabiliales</taxon>
        <taxon>Prolixibacteraceae</taxon>
        <taxon>Draconibacterium</taxon>
    </lineage>
</organism>
<dbReference type="PRINTS" id="PR00038">
    <property type="entry name" value="HTHLUXR"/>
</dbReference>
<keyword evidence="6" id="KW-1185">Reference proteome</keyword>
<sequence length="222" mass="25508">MKILVAYDQKLVADCISSYLIHHKHIQIVGMVNNQNNTFITINELRPDLIILEFMLWSAKNFEYISKLKLQFPNVKLLVISELISHELMEMIMPLINGYVVKTCSAEKVIEAIHEIVNSGKYLCPKAVDKFFSCSKHDQSESTLTYREKQVLSTWVTEETHNGIANSLHISKSTVRTHLKNIREKLGIVNHLQMMIYACKYNLLGNQHKPICPNCRFSVSTS</sequence>
<dbReference type="AlphaFoldDB" id="A0A6C0RBN5"/>
<name>A0A6C0RBN5_9BACT</name>
<comment type="caution">
    <text evidence="2">Lacks conserved residue(s) required for the propagation of feature annotation.</text>
</comment>
<dbReference type="InterPro" id="IPR016032">
    <property type="entry name" value="Sig_transdc_resp-reg_C-effctor"/>
</dbReference>
<dbReference type="Proteomes" id="UP000474630">
    <property type="component" value="Chromosome"/>
</dbReference>
<evidence type="ECO:0000313" key="6">
    <source>
        <dbReference type="Proteomes" id="UP000474630"/>
    </source>
</evidence>
<keyword evidence="1" id="KW-0238">DNA-binding</keyword>
<dbReference type="InterPro" id="IPR039420">
    <property type="entry name" value="WalR-like"/>
</dbReference>
<dbReference type="InterPro" id="IPR011006">
    <property type="entry name" value="CheY-like_superfamily"/>
</dbReference>
<feature type="domain" description="HTH luxR-type" evidence="3">
    <location>
        <begin position="137"/>
        <end position="202"/>
    </location>
</feature>
<dbReference type="PROSITE" id="PS50110">
    <property type="entry name" value="RESPONSE_REGULATORY"/>
    <property type="match status" value="1"/>
</dbReference>
<dbReference type="RefSeq" id="WP_163345979.1">
    <property type="nucleotide sequence ID" value="NZ_CP048409.1"/>
</dbReference>
<dbReference type="GO" id="GO:0006355">
    <property type="term" value="P:regulation of DNA-templated transcription"/>
    <property type="evidence" value="ECO:0007669"/>
    <property type="project" value="InterPro"/>
</dbReference>
<protein>
    <submittedName>
        <fullName evidence="5">Response regulator transcription factor</fullName>
    </submittedName>
</protein>
<dbReference type="SUPFAM" id="SSF46894">
    <property type="entry name" value="C-terminal effector domain of the bipartite response regulators"/>
    <property type="match status" value="1"/>
</dbReference>
<dbReference type="PANTHER" id="PTHR43214:SF37">
    <property type="entry name" value="TRANSCRIPTIONAL REGULATORY PROTEIN YDFI"/>
    <property type="match status" value="1"/>
</dbReference>
<dbReference type="PANTHER" id="PTHR43214">
    <property type="entry name" value="TWO-COMPONENT RESPONSE REGULATOR"/>
    <property type="match status" value="1"/>
</dbReference>
<dbReference type="GO" id="GO:0000160">
    <property type="term" value="P:phosphorelay signal transduction system"/>
    <property type="evidence" value="ECO:0007669"/>
    <property type="project" value="InterPro"/>
</dbReference>
<evidence type="ECO:0000313" key="5">
    <source>
        <dbReference type="EMBL" id="QIA08058.1"/>
    </source>
</evidence>